<comment type="caution">
    <text evidence="2">The sequence shown here is derived from an EMBL/GenBank/DDBJ whole genome shotgun (WGS) entry which is preliminary data.</text>
</comment>
<dbReference type="Pfam" id="PF24818">
    <property type="entry name" value="PH_TRF2_HOY1"/>
    <property type="match status" value="1"/>
</dbReference>
<evidence type="ECO:0000313" key="3">
    <source>
        <dbReference type="Proteomes" id="UP001187192"/>
    </source>
</evidence>
<dbReference type="PANTHER" id="PTHR33494:SF5">
    <property type="entry name" value="F10A16.6 PROTEIN"/>
    <property type="match status" value="1"/>
</dbReference>
<evidence type="ECO:0000259" key="1">
    <source>
        <dbReference type="Pfam" id="PF24818"/>
    </source>
</evidence>
<dbReference type="Proteomes" id="UP001187192">
    <property type="component" value="Unassembled WGS sequence"/>
</dbReference>
<dbReference type="EMBL" id="BTGU01000017">
    <property type="protein sequence ID" value="GMN44028.1"/>
    <property type="molecule type" value="Genomic_DNA"/>
</dbReference>
<gene>
    <name evidence="2" type="ORF">TIFTF001_013220</name>
</gene>
<dbReference type="PANTHER" id="PTHR33494">
    <property type="entry name" value="OS02G0793800 PROTEIN"/>
    <property type="match status" value="1"/>
</dbReference>
<organism evidence="2 3">
    <name type="scientific">Ficus carica</name>
    <name type="common">Common fig</name>
    <dbReference type="NCBI Taxonomy" id="3494"/>
    <lineage>
        <taxon>Eukaryota</taxon>
        <taxon>Viridiplantae</taxon>
        <taxon>Streptophyta</taxon>
        <taxon>Embryophyta</taxon>
        <taxon>Tracheophyta</taxon>
        <taxon>Spermatophyta</taxon>
        <taxon>Magnoliopsida</taxon>
        <taxon>eudicotyledons</taxon>
        <taxon>Gunneridae</taxon>
        <taxon>Pentapetalae</taxon>
        <taxon>rosids</taxon>
        <taxon>fabids</taxon>
        <taxon>Rosales</taxon>
        <taxon>Moraceae</taxon>
        <taxon>Ficeae</taxon>
        <taxon>Ficus</taxon>
    </lineage>
</organism>
<proteinExistence type="predicted"/>
<name>A0AA87ZXC0_FICCA</name>
<dbReference type="AlphaFoldDB" id="A0AA87ZXC0"/>
<feature type="domain" description="TRF2/HOY1 PH-like" evidence="1">
    <location>
        <begin position="75"/>
        <end position="192"/>
    </location>
</feature>
<keyword evidence="3" id="KW-1185">Reference proteome</keyword>
<evidence type="ECO:0000313" key="2">
    <source>
        <dbReference type="EMBL" id="GMN44028.1"/>
    </source>
</evidence>
<accession>A0AA87ZXC0</accession>
<protein>
    <recommendedName>
        <fullName evidence="1">TRF2/HOY1 PH-like domain-containing protein</fullName>
    </recommendedName>
</protein>
<sequence length="484" mass="55777">METHVDSMNQENLVEVLKTLPPLGLKLHAASFKDFIQDKSNHKKRSKLANEIRHSKIDFSAENLLEQEALKASKISAFLLKIGSWERAAKNEEDVVAKFYFAKRRLLWEILENGLKKKIEIRWEQVLSMRVVIEDYQPGILEVELWQPPMFFLETEPEPRKHSRWKNIADFTDGQATICRRHFLKFPPNALNKHWEKLLQFEPRFLRMCQSPFSVLQDPYFRSDLDYEGENISFNCNGNGTEMNSLLQSPYSKDFNAAGPTATFGYNGDEPQLNSLQQLPCSSDLMSLSHIHGHQNQVYPTICTKPSFHFDDFSPTSVMDISNQPIDELIPYNEVERRQSMRFWEQQPNNYADIAEGDTMIQGQFSTAFPIPSHDSPVISHRNNNLLSDNNEKGLHNPHCLMPVYDGNRLPNYSYTEDLNAIAALLDSTGYGHQRVVNENSGGQFHSQTMSWRAPEDNAVYADFGPDQAWKDFAGNQNWIDPWI</sequence>
<dbReference type="InterPro" id="IPR057939">
    <property type="entry name" value="TRF2_HOY1_PH"/>
</dbReference>
<dbReference type="Gramene" id="FCD_00008495-RA">
    <property type="protein sequence ID" value="FCD_00008495-RA:cds"/>
    <property type="gene ID" value="FCD_00008495"/>
</dbReference>
<reference evidence="2" key="1">
    <citation type="submission" date="2023-07" db="EMBL/GenBank/DDBJ databases">
        <title>draft genome sequence of fig (Ficus carica).</title>
        <authorList>
            <person name="Takahashi T."/>
            <person name="Nishimura K."/>
        </authorList>
    </citation>
    <scope>NUCLEOTIDE SEQUENCE</scope>
</reference>